<dbReference type="PANTHER" id="PTHR44591:SF3">
    <property type="entry name" value="RESPONSE REGULATORY DOMAIN-CONTAINING PROTEIN"/>
    <property type="match status" value="1"/>
</dbReference>
<dbReference type="EMBL" id="CP042425">
    <property type="protein sequence ID" value="QEL19122.1"/>
    <property type="molecule type" value="Genomic_DNA"/>
</dbReference>
<dbReference type="AlphaFoldDB" id="A0A5C1AN22"/>
<keyword evidence="5" id="KW-1185">Reference proteome</keyword>
<evidence type="ECO:0000256" key="2">
    <source>
        <dbReference type="PROSITE-ProRule" id="PRU00169"/>
    </source>
</evidence>
<accession>A0A5C1AN22</accession>
<dbReference type="Proteomes" id="UP000324974">
    <property type="component" value="Chromosome"/>
</dbReference>
<dbReference type="GO" id="GO:0005524">
    <property type="term" value="F:ATP binding"/>
    <property type="evidence" value="ECO:0007669"/>
    <property type="project" value="UniProtKB-KW"/>
</dbReference>
<keyword evidence="4" id="KW-0067">ATP-binding</keyword>
<keyword evidence="1 2" id="KW-0597">Phosphoprotein</keyword>
<dbReference type="CDD" id="cd16936">
    <property type="entry name" value="HATPase_RsbW-like"/>
    <property type="match status" value="1"/>
</dbReference>
<protein>
    <submittedName>
        <fullName evidence="4">ATP-binding protein</fullName>
    </submittedName>
</protein>
<dbReference type="SMART" id="SM00448">
    <property type="entry name" value="REC"/>
    <property type="match status" value="1"/>
</dbReference>
<dbReference type="Pfam" id="PF13581">
    <property type="entry name" value="HATPase_c_2"/>
    <property type="match status" value="1"/>
</dbReference>
<dbReference type="Pfam" id="PF00072">
    <property type="entry name" value="Response_reg"/>
    <property type="match status" value="1"/>
</dbReference>
<keyword evidence="4" id="KW-0547">Nucleotide-binding</keyword>
<dbReference type="CDD" id="cd00156">
    <property type="entry name" value="REC"/>
    <property type="match status" value="1"/>
</dbReference>
<dbReference type="InterPro" id="IPR050595">
    <property type="entry name" value="Bact_response_regulator"/>
</dbReference>
<dbReference type="InterPro" id="IPR011006">
    <property type="entry name" value="CheY-like_superfamily"/>
</dbReference>
<dbReference type="Gene3D" id="3.40.50.2300">
    <property type="match status" value="1"/>
</dbReference>
<name>A0A5C1AN22_9BACT</name>
<evidence type="ECO:0000313" key="4">
    <source>
        <dbReference type="EMBL" id="QEL19122.1"/>
    </source>
</evidence>
<dbReference type="PANTHER" id="PTHR44591">
    <property type="entry name" value="STRESS RESPONSE REGULATOR PROTEIN 1"/>
    <property type="match status" value="1"/>
</dbReference>
<evidence type="ECO:0000256" key="1">
    <source>
        <dbReference type="ARBA" id="ARBA00022553"/>
    </source>
</evidence>
<dbReference type="GO" id="GO:0000160">
    <property type="term" value="P:phosphorelay signal transduction system"/>
    <property type="evidence" value="ECO:0007669"/>
    <property type="project" value="InterPro"/>
</dbReference>
<feature type="modified residue" description="4-aspartylphosphate" evidence="2">
    <location>
        <position position="52"/>
    </location>
</feature>
<gene>
    <name evidence="4" type="ORF">PX52LOC_06179</name>
</gene>
<dbReference type="InterPro" id="IPR036890">
    <property type="entry name" value="HATPase_C_sf"/>
</dbReference>
<dbReference type="PROSITE" id="PS50110">
    <property type="entry name" value="RESPONSE_REGULATORY"/>
    <property type="match status" value="1"/>
</dbReference>
<dbReference type="InterPro" id="IPR003594">
    <property type="entry name" value="HATPase_dom"/>
</dbReference>
<dbReference type="RefSeq" id="WP_149113557.1">
    <property type="nucleotide sequence ID" value="NZ_CP042425.1"/>
</dbReference>
<dbReference type="InterPro" id="IPR001789">
    <property type="entry name" value="Sig_transdc_resp-reg_receiver"/>
</dbReference>
<organism evidence="4 5">
    <name type="scientific">Limnoglobus roseus</name>
    <dbReference type="NCBI Taxonomy" id="2598579"/>
    <lineage>
        <taxon>Bacteria</taxon>
        <taxon>Pseudomonadati</taxon>
        <taxon>Planctomycetota</taxon>
        <taxon>Planctomycetia</taxon>
        <taxon>Gemmatales</taxon>
        <taxon>Gemmataceae</taxon>
        <taxon>Limnoglobus</taxon>
    </lineage>
</organism>
<proteinExistence type="predicted"/>
<dbReference type="OrthoDB" id="9770645at2"/>
<evidence type="ECO:0000313" key="5">
    <source>
        <dbReference type="Proteomes" id="UP000324974"/>
    </source>
</evidence>
<sequence length="301" mass="33474">MPGILVVDDSTEQLHHLERILAAEGYRVLHAHNAADALAAVRAEVPDAVISDIHMPGMDGLELVAALREEVPSVPVLVMTEFGSEELAVRALKAGASNYLPKRNLERDVLEVLDELLSVASSQAQQAVFLGRMTSVEHEFVIENNPDLVGPVVSHVESMMRQMRQFEDSERMQVGVAVHEAVVNAIVHGNLEISSELKNGDWDEYHATVERRGHEDPYQRRRVTITVRATREPMLMVRVKDEGRGYNPTKVCDPTEGCNIDKGSGRGLLLIRTFFDTVTHSSGGNEITMVKRRPMKEAIER</sequence>
<dbReference type="SUPFAM" id="SSF55874">
    <property type="entry name" value="ATPase domain of HSP90 chaperone/DNA topoisomerase II/histidine kinase"/>
    <property type="match status" value="1"/>
</dbReference>
<feature type="domain" description="Response regulatory" evidence="3">
    <location>
        <begin position="3"/>
        <end position="117"/>
    </location>
</feature>
<dbReference type="Gene3D" id="3.30.565.10">
    <property type="entry name" value="Histidine kinase-like ATPase, C-terminal domain"/>
    <property type="match status" value="1"/>
</dbReference>
<evidence type="ECO:0000259" key="3">
    <source>
        <dbReference type="PROSITE" id="PS50110"/>
    </source>
</evidence>
<reference evidence="5" key="1">
    <citation type="submission" date="2019-08" db="EMBL/GenBank/DDBJ databases">
        <title>Limnoglobus roseus gen. nov., sp. nov., a novel freshwater planctomycete with a giant genome from the family Gemmataceae.</title>
        <authorList>
            <person name="Kulichevskaya I.S."/>
            <person name="Naumoff D.G."/>
            <person name="Miroshnikov K."/>
            <person name="Ivanova A."/>
            <person name="Philippov D.A."/>
            <person name="Hakobyan A."/>
            <person name="Rijpstra I.C."/>
            <person name="Sinninghe Damste J.S."/>
            <person name="Liesack W."/>
            <person name="Dedysh S.N."/>
        </authorList>
    </citation>
    <scope>NUCLEOTIDE SEQUENCE [LARGE SCALE GENOMIC DNA]</scope>
    <source>
        <strain evidence="5">PX52</strain>
    </source>
</reference>
<dbReference type="SUPFAM" id="SSF52172">
    <property type="entry name" value="CheY-like"/>
    <property type="match status" value="1"/>
</dbReference>
<dbReference type="KEGG" id="lrs:PX52LOC_06179"/>